<accession>A0A218ZH98</accession>
<evidence type="ECO:0000256" key="4">
    <source>
        <dbReference type="ARBA" id="ARBA00022989"/>
    </source>
</evidence>
<gene>
    <name evidence="8" type="ORF">B2J93_5124</name>
</gene>
<dbReference type="PANTHER" id="PTHR43791">
    <property type="entry name" value="PERMEASE-RELATED"/>
    <property type="match status" value="1"/>
</dbReference>
<dbReference type="GO" id="GO:0016020">
    <property type="term" value="C:membrane"/>
    <property type="evidence" value="ECO:0007669"/>
    <property type="project" value="UniProtKB-SubCell"/>
</dbReference>
<dbReference type="InterPro" id="IPR011701">
    <property type="entry name" value="MFS"/>
</dbReference>
<dbReference type="Proteomes" id="UP000242519">
    <property type="component" value="Unassembled WGS sequence"/>
</dbReference>
<feature type="transmembrane region" description="Helical" evidence="7">
    <location>
        <begin position="310"/>
        <end position="327"/>
    </location>
</feature>
<comment type="caution">
    <text evidence="8">The sequence shown here is derived from an EMBL/GenBank/DDBJ whole genome shotgun (WGS) entry which is preliminary data.</text>
</comment>
<organism evidence="8 9">
    <name type="scientific">Diplocarpon coronariae</name>
    <dbReference type="NCBI Taxonomy" id="2795749"/>
    <lineage>
        <taxon>Eukaryota</taxon>
        <taxon>Fungi</taxon>
        <taxon>Dikarya</taxon>
        <taxon>Ascomycota</taxon>
        <taxon>Pezizomycotina</taxon>
        <taxon>Leotiomycetes</taxon>
        <taxon>Helotiales</taxon>
        <taxon>Drepanopezizaceae</taxon>
        <taxon>Diplocarpon</taxon>
    </lineage>
</organism>
<feature type="transmembrane region" description="Helical" evidence="7">
    <location>
        <begin position="359"/>
        <end position="381"/>
    </location>
</feature>
<feature type="region of interest" description="Disordered" evidence="6">
    <location>
        <begin position="1"/>
        <end position="37"/>
    </location>
</feature>
<dbReference type="Gene3D" id="1.20.1250.20">
    <property type="entry name" value="MFS general substrate transporter like domains"/>
    <property type="match status" value="2"/>
</dbReference>
<name>A0A218ZH98_9HELO</name>
<dbReference type="AlphaFoldDB" id="A0A218ZH98"/>
<dbReference type="InParanoid" id="A0A218ZH98"/>
<evidence type="ECO:0000256" key="7">
    <source>
        <dbReference type="SAM" id="Phobius"/>
    </source>
</evidence>
<keyword evidence="3 7" id="KW-0812">Transmembrane</keyword>
<feature type="transmembrane region" description="Helical" evidence="7">
    <location>
        <begin position="270"/>
        <end position="290"/>
    </location>
</feature>
<keyword evidence="5 7" id="KW-0472">Membrane</keyword>
<dbReference type="Pfam" id="PF07690">
    <property type="entry name" value="MFS_1"/>
    <property type="match status" value="1"/>
</dbReference>
<evidence type="ECO:0000256" key="6">
    <source>
        <dbReference type="SAM" id="MobiDB-lite"/>
    </source>
</evidence>
<feature type="transmembrane region" description="Helical" evidence="7">
    <location>
        <begin position="427"/>
        <end position="447"/>
    </location>
</feature>
<dbReference type="SUPFAM" id="SSF103473">
    <property type="entry name" value="MFS general substrate transporter"/>
    <property type="match status" value="1"/>
</dbReference>
<evidence type="ECO:0000313" key="9">
    <source>
        <dbReference type="Proteomes" id="UP000242519"/>
    </source>
</evidence>
<dbReference type="PANTHER" id="PTHR43791:SF57">
    <property type="entry name" value="MAJOR FACILITATOR SUPERFAMILY (MFS) PROFILE DOMAIN-CONTAINING PROTEIN"/>
    <property type="match status" value="1"/>
</dbReference>
<protein>
    <recommendedName>
        <fullName evidence="10">Major facilitator superfamily (MFS) profile domain-containing protein</fullName>
    </recommendedName>
</protein>
<evidence type="ECO:0000256" key="3">
    <source>
        <dbReference type="ARBA" id="ARBA00022692"/>
    </source>
</evidence>
<dbReference type="OrthoDB" id="2962993at2759"/>
<dbReference type="FunFam" id="1.20.1250.20:FF:000068">
    <property type="entry name" value="MFS general substrate transporter"/>
    <property type="match status" value="1"/>
</dbReference>
<feature type="compositionally biased region" description="Basic and acidic residues" evidence="6">
    <location>
        <begin position="14"/>
        <end position="23"/>
    </location>
</feature>
<dbReference type="EMBL" id="MZNU01000038">
    <property type="protein sequence ID" value="OWP06645.1"/>
    <property type="molecule type" value="Genomic_DNA"/>
</dbReference>
<keyword evidence="9" id="KW-1185">Reference proteome</keyword>
<evidence type="ECO:0000256" key="5">
    <source>
        <dbReference type="ARBA" id="ARBA00023136"/>
    </source>
</evidence>
<dbReference type="GO" id="GO:0022857">
    <property type="term" value="F:transmembrane transporter activity"/>
    <property type="evidence" value="ECO:0007669"/>
    <property type="project" value="InterPro"/>
</dbReference>
<proteinExistence type="predicted"/>
<feature type="transmembrane region" description="Helical" evidence="7">
    <location>
        <begin position="154"/>
        <end position="175"/>
    </location>
</feature>
<keyword evidence="2" id="KW-0813">Transport</keyword>
<evidence type="ECO:0000256" key="1">
    <source>
        <dbReference type="ARBA" id="ARBA00004141"/>
    </source>
</evidence>
<sequence>MEKIGHSETSGDLDISKDAKADNEDLSSSVAPKSIDDAPQFDAQQTKKLLRKLDWHIVPFLALLYLLSFLDRTNIGNAKLFNLQKDLGMPTSGPDAIQYNHALAVFFPFYVAAEIPSNMMMKRLRPSVWLTIIMIGWAACTICLGFVSNFHGLLVARIFLGICEGGLFPGVTYYITMWYARHECGLRMALFFSAATAAGAAASSLSESGIATMLVAFVAYWAIHDYPDTAKFLTEEERTEVARRLKADRSSLADEFNLKFAKDAFKDWKIYVHMFITIGIYTPLYSISLFLPTIVKNMGYSNEESQLMTVPPYVVACIFTIGTGYYADKLKQRGVFMLAHQVSAMVGFAMLASSGKPGVQYTGTFLATSGIYPLVPMGVAWNGNNIGGSLKRGVGIAMHVGFGNLGGAISAYCFLPKYSPRFIPGHATLASTVAMSFMLTAFMTTWLRRENARRDQWALENNRQPENYTEQEKNAERELGDYATFYRYTV</sequence>
<keyword evidence="4 7" id="KW-1133">Transmembrane helix</keyword>
<evidence type="ECO:0000256" key="2">
    <source>
        <dbReference type="ARBA" id="ARBA00022448"/>
    </source>
</evidence>
<feature type="transmembrane region" description="Helical" evidence="7">
    <location>
        <begin position="393"/>
        <end position="415"/>
    </location>
</feature>
<comment type="subcellular location">
    <subcellularLocation>
        <location evidence="1">Membrane</location>
        <topology evidence="1">Multi-pass membrane protein</topology>
    </subcellularLocation>
</comment>
<feature type="transmembrane region" description="Helical" evidence="7">
    <location>
        <begin position="96"/>
        <end position="115"/>
    </location>
</feature>
<feature type="transmembrane region" description="Helical" evidence="7">
    <location>
        <begin position="208"/>
        <end position="223"/>
    </location>
</feature>
<evidence type="ECO:0000313" key="8">
    <source>
        <dbReference type="EMBL" id="OWP06645.1"/>
    </source>
</evidence>
<dbReference type="InterPro" id="IPR036259">
    <property type="entry name" value="MFS_trans_sf"/>
</dbReference>
<reference evidence="8 9" key="1">
    <citation type="submission" date="2017-04" db="EMBL/GenBank/DDBJ databases">
        <title>Draft genome sequence of Marssonina coronaria NL1: causal agent of apple blotch.</title>
        <authorList>
            <person name="Cheng Q."/>
        </authorList>
    </citation>
    <scope>NUCLEOTIDE SEQUENCE [LARGE SCALE GENOMIC DNA]</scope>
    <source>
        <strain evidence="8 9">NL1</strain>
    </source>
</reference>
<feature type="transmembrane region" description="Helical" evidence="7">
    <location>
        <begin position="53"/>
        <end position="70"/>
    </location>
</feature>
<evidence type="ECO:0008006" key="10">
    <source>
        <dbReference type="Google" id="ProtNLM"/>
    </source>
</evidence>
<feature type="transmembrane region" description="Helical" evidence="7">
    <location>
        <begin position="127"/>
        <end position="148"/>
    </location>
</feature>